<reference evidence="1 2" key="1">
    <citation type="submission" date="2019-07" db="EMBL/GenBank/DDBJ databases">
        <title>The pathways for chlorine oxyanion respiration interact through the shared metabolite chlorate.</title>
        <authorList>
            <person name="Barnum T.P."/>
            <person name="Cheng Y."/>
            <person name="Hill K.A."/>
            <person name="Lucas L.N."/>
            <person name="Carlson H.K."/>
            <person name="Coates J.D."/>
        </authorList>
    </citation>
    <scope>NUCLEOTIDE SEQUENCE [LARGE SCALE GENOMIC DNA]</scope>
    <source>
        <strain evidence="1 2">SFB-3</strain>
    </source>
</reference>
<comment type="caution">
    <text evidence="1">The sequence shown here is derived from an EMBL/GenBank/DDBJ whole genome shotgun (WGS) entry which is preliminary data.</text>
</comment>
<dbReference type="Proteomes" id="UP000319502">
    <property type="component" value="Unassembled WGS sequence"/>
</dbReference>
<accession>A0A557R1E2</accession>
<name>A0A557R1E2_9RHOO</name>
<protein>
    <submittedName>
        <fullName evidence="1">DUF924 domain-containing protein</fullName>
    </submittedName>
</protein>
<dbReference type="SUPFAM" id="SSF48452">
    <property type="entry name" value="TPR-like"/>
    <property type="match status" value="1"/>
</dbReference>
<keyword evidence="2" id="KW-1185">Reference proteome</keyword>
<dbReference type="InterPro" id="IPR010323">
    <property type="entry name" value="DUF924"/>
</dbReference>
<dbReference type="Gene3D" id="1.25.40.10">
    <property type="entry name" value="Tetratricopeptide repeat domain"/>
    <property type="match status" value="1"/>
</dbReference>
<dbReference type="EMBL" id="VMNK01000003">
    <property type="protein sequence ID" value="TVO58987.1"/>
    <property type="molecule type" value="Genomic_DNA"/>
</dbReference>
<evidence type="ECO:0000313" key="1">
    <source>
        <dbReference type="EMBL" id="TVO58987.1"/>
    </source>
</evidence>
<gene>
    <name evidence="1" type="ORF">FHP91_04860</name>
</gene>
<sequence>MPTLPDAARQVLDFWFGAPDSADYGTHRPLWFEKRDDTDTAIAGRFGALVDQALAGGLTDWDTTERGALARILLLDQFTRNVFRNTPRAFAGDTLALSAARALVDPGHDAQLKPVERVFAYLPFEHAEDLAEQTRAVALFKALHDAHPGFDSTYDYALRHQAVIAQFGRFPHRNAILGRASTPAEQAFLATPGSGF</sequence>
<dbReference type="OrthoDB" id="7593450at2"/>
<dbReference type="InterPro" id="IPR011990">
    <property type="entry name" value="TPR-like_helical_dom_sf"/>
</dbReference>
<organism evidence="1 2">
    <name type="scientific">Denitromonas halophila</name>
    <dbReference type="NCBI Taxonomy" id="1629404"/>
    <lineage>
        <taxon>Bacteria</taxon>
        <taxon>Pseudomonadati</taxon>
        <taxon>Pseudomonadota</taxon>
        <taxon>Betaproteobacteria</taxon>
        <taxon>Rhodocyclales</taxon>
        <taxon>Zoogloeaceae</taxon>
        <taxon>Denitromonas</taxon>
    </lineage>
</organism>
<dbReference type="RefSeq" id="WP_144308498.1">
    <property type="nucleotide sequence ID" value="NZ_VMNK01000003.1"/>
</dbReference>
<evidence type="ECO:0000313" key="2">
    <source>
        <dbReference type="Proteomes" id="UP000319502"/>
    </source>
</evidence>
<dbReference type="Pfam" id="PF06041">
    <property type="entry name" value="DUF924"/>
    <property type="match status" value="1"/>
</dbReference>
<proteinExistence type="predicted"/>
<dbReference type="Gene3D" id="1.20.58.320">
    <property type="entry name" value="TPR-like"/>
    <property type="match status" value="1"/>
</dbReference>
<dbReference type="AlphaFoldDB" id="A0A557R1E2"/>